<evidence type="ECO:0000259" key="11">
    <source>
        <dbReference type="Pfam" id="PF02463"/>
    </source>
</evidence>
<accession>A0A154LC05</accession>
<keyword evidence="4" id="KW-0547">Nucleotide-binding</keyword>
<dbReference type="PIRSF" id="PIRSF003128">
    <property type="entry name" value="RecN"/>
    <property type="match status" value="1"/>
</dbReference>
<dbReference type="Pfam" id="PF02463">
    <property type="entry name" value="SMC_N"/>
    <property type="match status" value="1"/>
</dbReference>
<dbReference type="FunFam" id="3.40.50.300:FF:000356">
    <property type="entry name" value="DNA repair protein RecN"/>
    <property type="match status" value="1"/>
</dbReference>
<dbReference type="InterPro" id="IPR004604">
    <property type="entry name" value="DNA_recomb/repair_RecN"/>
</dbReference>
<dbReference type="EMBL" id="LPVY01000001">
    <property type="protein sequence ID" value="KZB69466.1"/>
    <property type="molecule type" value="Genomic_DNA"/>
</dbReference>
<dbReference type="FunFam" id="3.40.50.300:FF:000319">
    <property type="entry name" value="DNA repair protein RecN"/>
    <property type="match status" value="1"/>
</dbReference>
<evidence type="ECO:0000256" key="8">
    <source>
        <dbReference type="ARBA" id="ARBA00033408"/>
    </source>
</evidence>
<evidence type="ECO:0000256" key="3">
    <source>
        <dbReference type="ARBA" id="ARBA00021315"/>
    </source>
</evidence>
<evidence type="ECO:0000313" key="12">
    <source>
        <dbReference type="EMBL" id="KZB69466.1"/>
    </source>
</evidence>
<protein>
    <recommendedName>
        <fullName evidence="3 9">DNA repair protein RecN</fullName>
    </recommendedName>
    <alternativeName>
        <fullName evidence="8 9">Recombination protein N</fullName>
    </alternativeName>
</protein>
<dbReference type="NCBIfam" id="TIGR00634">
    <property type="entry name" value="recN"/>
    <property type="match status" value="1"/>
</dbReference>
<dbReference type="GO" id="GO:0006310">
    <property type="term" value="P:DNA recombination"/>
    <property type="evidence" value="ECO:0007669"/>
    <property type="project" value="InterPro"/>
</dbReference>
<evidence type="ECO:0000256" key="1">
    <source>
        <dbReference type="ARBA" id="ARBA00003618"/>
    </source>
</evidence>
<dbReference type="AlphaFoldDB" id="A0A154LC05"/>
<dbReference type="PANTHER" id="PTHR11059">
    <property type="entry name" value="DNA REPAIR PROTEIN RECN"/>
    <property type="match status" value="1"/>
</dbReference>
<evidence type="ECO:0000313" key="13">
    <source>
        <dbReference type="Proteomes" id="UP000076335"/>
    </source>
</evidence>
<keyword evidence="5 9" id="KW-0227">DNA damage</keyword>
<comment type="function">
    <text evidence="1 9">May be involved in recombinational repair of damaged DNA.</text>
</comment>
<dbReference type="GO" id="GO:0043590">
    <property type="term" value="C:bacterial nucleoid"/>
    <property type="evidence" value="ECO:0007669"/>
    <property type="project" value="TreeGrafter"/>
</dbReference>
<evidence type="ECO:0000256" key="6">
    <source>
        <dbReference type="ARBA" id="ARBA00022840"/>
    </source>
</evidence>
<comment type="similarity">
    <text evidence="2 9">Belongs to the RecN family.</text>
</comment>
<dbReference type="RefSeq" id="WP_062947743.1">
    <property type="nucleotide sequence ID" value="NZ_LPVY01000001.1"/>
</dbReference>
<evidence type="ECO:0000256" key="7">
    <source>
        <dbReference type="ARBA" id="ARBA00023204"/>
    </source>
</evidence>
<proteinExistence type="inferred from homology"/>
<keyword evidence="6" id="KW-0067">ATP-binding</keyword>
<dbReference type="GO" id="GO:0009432">
    <property type="term" value="P:SOS response"/>
    <property type="evidence" value="ECO:0007669"/>
    <property type="project" value="UniProtKB-ARBA"/>
</dbReference>
<organism evidence="12 13">
    <name type="scientific">Thalassospira lucentensis</name>
    <dbReference type="NCBI Taxonomy" id="168935"/>
    <lineage>
        <taxon>Bacteria</taxon>
        <taxon>Pseudomonadati</taxon>
        <taxon>Pseudomonadota</taxon>
        <taxon>Alphaproteobacteria</taxon>
        <taxon>Rhodospirillales</taxon>
        <taxon>Thalassospiraceae</taxon>
        <taxon>Thalassospira</taxon>
    </lineage>
</organism>
<evidence type="ECO:0000256" key="10">
    <source>
        <dbReference type="SAM" id="Coils"/>
    </source>
</evidence>
<evidence type="ECO:0000256" key="4">
    <source>
        <dbReference type="ARBA" id="ARBA00022741"/>
    </source>
</evidence>
<evidence type="ECO:0000256" key="5">
    <source>
        <dbReference type="ARBA" id="ARBA00022763"/>
    </source>
</evidence>
<dbReference type="PANTHER" id="PTHR11059:SF0">
    <property type="entry name" value="DNA REPAIR PROTEIN RECN"/>
    <property type="match status" value="1"/>
</dbReference>
<reference evidence="12 13" key="1">
    <citation type="submission" date="2015-12" db="EMBL/GenBank/DDBJ databases">
        <title>Genome sequence of Thalassospira lucentensis MCCC 1A02072.</title>
        <authorList>
            <person name="Lu L."/>
            <person name="Lai Q."/>
            <person name="Shao Z."/>
            <person name="Qian P."/>
        </authorList>
    </citation>
    <scope>NUCLEOTIDE SEQUENCE [LARGE SCALE GENOMIC DNA]</scope>
    <source>
        <strain evidence="12 13">MCCC 1A02072</strain>
    </source>
</reference>
<dbReference type="InterPro" id="IPR003395">
    <property type="entry name" value="RecF/RecN/SMC_N"/>
</dbReference>
<keyword evidence="7 9" id="KW-0234">DNA repair</keyword>
<evidence type="ECO:0000256" key="2">
    <source>
        <dbReference type="ARBA" id="ARBA00009441"/>
    </source>
</evidence>
<feature type="domain" description="RecF/RecN/SMC N-terminal" evidence="11">
    <location>
        <begin position="2"/>
        <end position="511"/>
    </location>
</feature>
<keyword evidence="10" id="KW-0175">Coiled coil</keyword>
<dbReference type="Gene3D" id="3.40.50.300">
    <property type="entry name" value="P-loop containing nucleotide triphosphate hydrolases"/>
    <property type="match status" value="2"/>
</dbReference>
<dbReference type="Proteomes" id="UP000076335">
    <property type="component" value="Unassembled WGS sequence"/>
</dbReference>
<sequence length="556" mass="60794">MLRRLSIRNVVLIDKLDLDFRDGLSVLTGETGAGKSILLDSLGLALGARADSGLVRHGTDKCSVTATFTLPAGHPVYGLLAEQDIEVEDDELVVRRVVTSDGRSRAYVNDQSVSVGLLRDVGNYCVEIQGQFDQHGLLDPTTHRATLDAHGNLGSLALAVRDQWRAWRDTQKELTAATNRINKAREEEEWLRHAVDELEKLGPEEGEEERLAEERQFLMHGEKLVAALNDAESELSRGKGAESALRSAQRHLERELQKAEGRFEPIIEALDRAAIELEEASRAISVTLADLNVDTGQQENVEERLFALRAAARKYNVPVDGLNGLMKEYRSQIDQLEFGEKELSRLTAAVAEHRAAFIDAAQKLHGARKGTAETLDTAINAELPPLRMEKARFVTDIAELEENEWGIDGIDRIQFMVATNPGSPAGPLNKIASGGELSRFLLALKVVLARVSAVPSLVFDEVDSGVGGATAAAIGERLHLLAEERQILVITHSPQVAARGRTHFNIAKSENDGSMVTRVNELVDGARREEIARMLAGHSITAEARAAADSLLDQPR</sequence>
<dbReference type="NCBIfam" id="NF008121">
    <property type="entry name" value="PRK10869.1"/>
    <property type="match status" value="1"/>
</dbReference>
<dbReference type="SUPFAM" id="SSF52540">
    <property type="entry name" value="P-loop containing nucleoside triphosphate hydrolases"/>
    <property type="match status" value="2"/>
</dbReference>
<gene>
    <name evidence="12" type="ORF">AUP42_00165</name>
</gene>
<dbReference type="CDD" id="cd03241">
    <property type="entry name" value="ABC_RecN"/>
    <property type="match status" value="2"/>
</dbReference>
<evidence type="ECO:0000256" key="9">
    <source>
        <dbReference type="PIRNR" id="PIRNR003128"/>
    </source>
</evidence>
<comment type="caution">
    <text evidence="12">The sequence shown here is derived from an EMBL/GenBank/DDBJ whole genome shotgun (WGS) entry which is preliminary data.</text>
</comment>
<dbReference type="InterPro" id="IPR027417">
    <property type="entry name" value="P-loop_NTPase"/>
</dbReference>
<name>A0A154LC05_9PROT</name>
<dbReference type="OrthoDB" id="9806954at2"/>
<dbReference type="GO" id="GO:0006281">
    <property type="term" value="P:DNA repair"/>
    <property type="evidence" value="ECO:0007669"/>
    <property type="project" value="UniProtKB-KW"/>
</dbReference>
<feature type="coiled-coil region" evidence="10">
    <location>
        <begin position="167"/>
        <end position="201"/>
    </location>
</feature>
<dbReference type="GO" id="GO:0005524">
    <property type="term" value="F:ATP binding"/>
    <property type="evidence" value="ECO:0007669"/>
    <property type="project" value="UniProtKB-KW"/>
</dbReference>